<dbReference type="Proteomes" id="UP001204144">
    <property type="component" value="Unassembled WGS sequence"/>
</dbReference>
<name>A0AAE3H6Y8_9BACT</name>
<dbReference type="AlphaFoldDB" id="A0AAE3H6Y8"/>
<gene>
    <name evidence="1" type="ORF">EGI31_19555</name>
</gene>
<proteinExistence type="predicted"/>
<accession>A0AAE3H6Y8</accession>
<dbReference type="EMBL" id="RJUF01000180">
    <property type="protein sequence ID" value="MCP9765136.1"/>
    <property type="molecule type" value="Genomic_DNA"/>
</dbReference>
<comment type="caution">
    <text evidence="1">The sequence shown here is derived from an EMBL/GenBank/DDBJ whole genome shotgun (WGS) entry which is preliminary data.</text>
</comment>
<organism evidence="1 2">
    <name type="scientific">Lacihabitans soyangensis</name>
    <dbReference type="NCBI Taxonomy" id="869394"/>
    <lineage>
        <taxon>Bacteria</taxon>
        <taxon>Pseudomonadati</taxon>
        <taxon>Bacteroidota</taxon>
        <taxon>Cytophagia</taxon>
        <taxon>Cytophagales</taxon>
        <taxon>Leadbetterellaceae</taxon>
        <taxon>Lacihabitans</taxon>
    </lineage>
</organism>
<keyword evidence="2" id="KW-1185">Reference proteome</keyword>
<dbReference type="RefSeq" id="WP_255038826.1">
    <property type="nucleotide sequence ID" value="NZ_RJUF01000180.1"/>
</dbReference>
<evidence type="ECO:0000313" key="2">
    <source>
        <dbReference type="Proteomes" id="UP001204144"/>
    </source>
</evidence>
<sequence>MLYFNQIVEIKDIPGKLVFKGENNVSLKFYSKNANAEIEIEKASFCKSKLTEIWEEVKYGKSKIKRLARAY</sequence>
<evidence type="ECO:0000313" key="1">
    <source>
        <dbReference type="EMBL" id="MCP9765136.1"/>
    </source>
</evidence>
<reference evidence="1 2" key="1">
    <citation type="submission" date="2018-11" db="EMBL/GenBank/DDBJ databases">
        <title>Novel bacteria species description.</title>
        <authorList>
            <person name="Han J.-H."/>
        </authorList>
    </citation>
    <scope>NUCLEOTIDE SEQUENCE [LARGE SCALE GENOMIC DNA]</scope>
    <source>
        <strain evidence="1 2">KCTC23259</strain>
    </source>
</reference>
<protein>
    <submittedName>
        <fullName evidence="1">Uncharacterized protein</fullName>
    </submittedName>
</protein>